<evidence type="ECO:0008006" key="3">
    <source>
        <dbReference type="Google" id="ProtNLM"/>
    </source>
</evidence>
<gene>
    <name evidence="1" type="ORF">CLOSYM_02668</name>
</gene>
<sequence>MTIVFIYQEQFAIMIAYKGGSYELWQKIYKTKNKGSQLPEEKIYE</sequence>
<reference evidence="1 2" key="1">
    <citation type="submission" date="2013-07" db="EMBL/GenBank/DDBJ databases">
        <authorList>
            <person name="Weinstock G."/>
            <person name="Sodergren E."/>
            <person name="Wylie T."/>
            <person name="Fulton L."/>
            <person name="Fulton R."/>
            <person name="Fronick C."/>
            <person name="O'Laughlin M."/>
            <person name="Godfrey J."/>
            <person name="Miner T."/>
            <person name="Herter B."/>
            <person name="Appelbaum E."/>
            <person name="Cordes M."/>
            <person name="Lek S."/>
            <person name="Wollam A."/>
            <person name="Pepin K.H."/>
            <person name="Palsikar V.B."/>
            <person name="Mitreva M."/>
            <person name="Wilson R.K."/>
        </authorList>
    </citation>
    <scope>NUCLEOTIDE SEQUENCE [LARGE SCALE GENOMIC DNA]</scope>
    <source>
        <strain evidence="1 2">ATCC 14940</strain>
    </source>
</reference>
<protein>
    <recommendedName>
        <fullName evidence="3">Toxin-antitoxin system, toxin component, RelE domain protein</fullName>
    </recommendedName>
</protein>
<dbReference type="AlphaFoldDB" id="A0ABC9TWW8"/>
<comment type="caution">
    <text evidence="1">The sequence shown here is derived from an EMBL/GenBank/DDBJ whole genome shotgun (WGS) entry which is preliminary data.</text>
</comment>
<accession>A0ABC9TWW8</accession>
<evidence type="ECO:0000313" key="1">
    <source>
        <dbReference type="EMBL" id="ERI76370.1"/>
    </source>
</evidence>
<dbReference type="Proteomes" id="UP000016491">
    <property type="component" value="Unassembled WGS sequence"/>
</dbReference>
<proteinExistence type="predicted"/>
<evidence type="ECO:0000313" key="2">
    <source>
        <dbReference type="Proteomes" id="UP000016491"/>
    </source>
</evidence>
<dbReference type="EMBL" id="AWSU01000204">
    <property type="protein sequence ID" value="ERI76370.1"/>
    <property type="molecule type" value="Genomic_DNA"/>
</dbReference>
<name>A0ABC9TWW8_CLOSY</name>
<organism evidence="1 2">
    <name type="scientific">[Clostridium] symbiosum ATCC 14940</name>
    <dbReference type="NCBI Taxonomy" id="411472"/>
    <lineage>
        <taxon>Bacteria</taxon>
        <taxon>Bacillati</taxon>
        <taxon>Bacillota</taxon>
        <taxon>Clostridia</taxon>
        <taxon>Lachnospirales</taxon>
        <taxon>Lachnospiraceae</taxon>
        <taxon>Otoolea</taxon>
    </lineage>
</organism>